<evidence type="ECO:0000256" key="2">
    <source>
        <dbReference type="ARBA" id="ARBA00022723"/>
    </source>
</evidence>
<dbReference type="eggNOG" id="KOG0188">
    <property type="taxonomic scope" value="Eukaryota"/>
</dbReference>
<keyword evidence="2" id="KW-0479">Metal-binding</keyword>
<organism evidence="5 6">
    <name type="scientific">Tupaia chinensis</name>
    <name type="common">Chinese tree shrew</name>
    <name type="synonym">Tupaia belangeri chinensis</name>
    <dbReference type="NCBI Taxonomy" id="246437"/>
    <lineage>
        <taxon>Eukaryota</taxon>
        <taxon>Metazoa</taxon>
        <taxon>Chordata</taxon>
        <taxon>Craniata</taxon>
        <taxon>Vertebrata</taxon>
        <taxon>Euteleostomi</taxon>
        <taxon>Mammalia</taxon>
        <taxon>Eutheria</taxon>
        <taxon>Euarchontoglires</taxon>
        <taxon>Scandentia</taxon>
        <taxon>Tupaiidae</taxon>
        <taxon>Tupaia</taxon>
    </lineage>
</organism>
<proteinExistence type="predicted"/>
<dbReference type="InParanoid" id="L9K9R4"/>
<dbReference type="InterPro" id="IPR009000">
    <property type="entry name" value="Transl_B-barrel_sf"/>
</dbReference>
<dbReference type="STRING" id="246437.L9K9R4"/>
<dbReference type="GO" id="GO:0006419">
    <property type="term" value="P:alanyl-tRNA aminoacylation"/>
    <property type="evidence" value="ECO:0007669"/>
    <property type="project" value="InterPro"/>
</dbReference>
<feature type="domain" description="Alanyl-tRNA synthetase class IIc N-terminal" evidence="4">
    <location>
        <begin position="2"/>
        <end position="82"/>
    </location>
</feature>
<evidence type="ECO:0000256" key="1">
    <source>
        <dbReference type="ARBA" id="ARBA00022490"/>
    </source>
</evidence>
<dbReference type="GO" id="GO:0046872">
    <property type="term" value="F:metal ion binding"/>
    <property type="evidence" value="ECO:0007669"/>
    <property type="project" value="UniProtKB-KW"/>
</dbReference>
<keyword evidence="5" id="KW-0436">Ligase</keyword>
<keyword evidence="1" id="KW-0963">Cytoplasm</keyword>
<keyword evidence="3" id="KW-0862">Zinc</keyword>
<dbReference type="InterPro" id="IPR018164">
    <property type="entry name" value="Ala-tRNA-synth_IIc_N"/>
</dbReference>
<keyword evidence="5" id="KW-0030">Aminoacyl-tRNA synthetase</keyword>
<dbReference type="InterPro" id="IPR050058">
    <property type="entry name" value="Ala-tRNA_ligase"/>
</dbReference>
<keyword evidence="6" id="KW-1185">Reference proteome</keyword>
<dbReference type="GO" id="GO:0005739">
    <property type="term" value="C:mitochondrion"/>
    <property type="evidence" value="ECO:0007669"/>
    <property type="project" value="TreeGrafter"/>
</dbReference>
<name>L9K9R4_TUPCH</name>
<evidence type="ECO:0000256" key="3">
    <source>
        <dbReference type="ARBA" id="ARBA00022833"/>
    </source>
</evidence>
<dbReference type="PANTHER" id="PTHR11777">
    <property type="entry name" value="ALANYL-TRNA SYNTHETASE"/>
    <property type="match status" value="1"/>
</dbReference>
<dbReference type="GO" id="GO:0002161">
    <property type="term" value="F:aminoacyl-tRNA deacylase activity"/>
    <property type="evidence" value="ECO:0007669"/>
    <property type="project" value="TreeGrafter"/>
</dbReference>
<dbReference type="AlphaFoldDB" id="L9K9R4"/>
<reference evidence="6" key="1">
    <citation type="submission" date="2012-07" db="EMBL/GenBank/DDBJ databases">
        <title>Genome of the Chinese tree shrew, a rising model animal genetically related to primates.</title>
        <authorList>
            <person name="Zhang G."/>
            <person name="Fan Y."/>
            <person name="Yao Y."/>
            <person name="Huang Z."/>
        </authorList>
    </citation>
    <scope>NUCLEOTIDE SEQUENCE [LARGE SCALE GENOMIC DNA]</scope>
</reference>
<evidence type="ECO:0000313" key="6">
    <source>
        <dbReference type="Proteomes" id="UP000011518"/>
    </source>
</evidence>
<gene>
    <name evidence="5" type="ORF">TREES_T100012064</name>
</gene>
<dbReference type="PANTHER" id="PTHR11777:SF36">
    <property type="entry name" value="ALANINE--TRNA LIGASE, CYTOPLASMIC"/>
    <property type="match status" value="1"/>
</dbReference>
<dbReference type="EMBL" id="KB320895">
    <property type="protein sequence ID" value="ELW59426.1"/>
    <property type="molecule type" value="Genomic_DNA"/>
</dbReference>
<sequence length="138" mass="15236">MFVAEVFTGQECGVVLDRTCFYAEQGGQTYDEGYLVKADDSSEDKTEFTVKNVQVRGGYVLHVGTIYGHLKVGDQVRLFIDEVSSLCWHPLERISLNSSLGSPWNYTQSAGVDSGAFCGVQPCVQSVRSQVSIRRELS</sequence>
<dbReference type="SUPFAM" id="SSF50447">
    <property type="entry name" value="Translation proteins"/>
    <property type="match status" value="1"/>
</dbReference>
<accession>L9K9R4</accession>
<dbReference type="GO" id="GO:0004813">
    <property type="term" value="F:alanine-tRNA ligase activity"/>
    <property type="evidence" value="ECO:0007669"/>
    <property type="project" value="InterPro"/>
</dbReference>
<dbReference type="FunFam" id="2.40.30.130:FF:000002">
    <property type="entry name" value="alanine--tRNA ligase, cytoplasmic"/>
    <property type="match status" value="1"/>
</dbReference>
<dbReference type="KEGG" id="tup:102499633"/>
<dbReference type="Pfam" id="PF01411">
    <property type="entry name" value="tRNA-synt_2c"/>
    <property type="match status" value="1"/>
</dbReference>
<dbReference type="Proteomes" id="UP000011518">
    <property type="component" value="Unassembled WGS sequence"/>
</dbReference>
<dbReference type="OrthoDB" id="2423964at2759"/>
<dbReference type="Gene3D" id="2.40.30.130">
    <property type="match status" value="1"/>
</dbReference>
<evidence type="ECO:0000259" key="4">
    <source>
        <dbReference type="Pfam" id="PF01411"/>
    </source>
</evidence>
<reference evidence="6" key="2">
    <citation type="journal article" date="2013" name="Nat. Commun.">
        <title>Genome of the Chinese tree shrew.</title>
        <authorList>
            <person name="Fan Y."/>
            <person name="Huang Z.Y."/>
            <person name="Cao C.C."/>
            <person name="Chen C.S."/>
            <person name="Chen Y.X."/>
            <person name="Fan D.D."/>
            <person name="He J."/>
            <person name="Hou H.L."/>
            <person name="Hu L."/>
            <person name="Hu X.T."/>
            <person name="Jiang X.T."/>
            <person name="Lai R."/>
            <person name="Lang Y.S."/>
            <person name="Liang B."/>
            <person name="Liao S.G."/>
            <person name="Mu D."/>
            <person name="Ma Y.Y."/>
            <person name="Niu Y.Y."/>
            <person name="Sun X.Q."/>
            <person name="Xia J.Q."/>
            <person name="Xiao J."/>
            <person name="Xiong Z.Q."/>
            <person name="Xu L."/>
            <person name="Yang L."/>
            <person name="Zhang Y."/>
            <person name="Zhao W."/>
            <person name="Zhao X.D."/>
            <person name="Zheng Y.T."/>
            <person name="Zhou J.M."/>
            <person name="Zhu Y.B."/>
            <person name="Zhang G.J."/>
            <person name="Wang J."/>
            <person name="Yao Y.G."/>
        </authorList>
    </citation>
    <scope>NUCLEOTIDE SEQUENCE [LARGE SCALE GENOMIC DNA]</scope>
</reference>
<protein>
    <submittedName>
        <fullName evidence="5">Alanyl-tRNA synthetase, cytoplasmic</fullName>
    </submittedName>
</protein>
<dbReference type="GO" id="GO:0005524">
    <property type="term" value="F:ATP binding"/>
    <property type="evidence" value="ECO:0007669"/>
    <property type="project" value="InterPro"/>
</dbReference>
<evidence type="ECO:0000313" key="5">
    <source>
        <dbReference type="EMBL" id="ELW59426.1"/>
    </source>
</evidence>